<protein>
    <submittedName>
        <fullName evidence="3">Glycogen synthase</fullName>
    </submittedName>
</protein>
<accession>A0A183IAN1</accession>
<sequence length="76" mass="8656">MQDYDRVARYDGIGGSETDLRFAAERASPDVTILGPVHSQLPDLTEQGSSDEYLSKIFQPTLAHWLQQHIVFLYLF</sequence>
<evidence type="ECO:0000313" key="1">
    <source>
        <dbReference type="EMBL" id="VDO86954.1"/>
    </source>
</evidence>
<reference evidence="3" key="1">
    <citation type="submission" date="2016-06" db="UniProtKB">
        <authorList>
            <consortium name="WormBaseParasite"/>
        </authorList>
    </citation>
    <scope>IDENTIFICATION</scope>
</reference>
<keyword evidence="2" id="KW-1185">Reference proteome</keyword>
<dbReference type="EMBL" id="UZAM01002857">
    <property type="protein sequence ID" value="VDO86954.1"/>
    <property type="molecule type" value="Genomic_DNA"/>
</dbReference>
<dbReference type="Proteomes" id="UP000270296">
    <property type="component" value="Unassembled WGS sequence"/>
</dbReference>
<reference evidence="1 2" key="2">
    <citation type="submission" date="2018-11" db="EMBL/GenBank/DDBJ databases">
        <authorList>
            <consortium name="Pathogen Informatics"/>
        </authorList>
    </citation>
    <scope>NUCLEOTIDE SEQUENCE [LARGE SCALE GENOMIC DNA]</scope>
</reference>
<name>A0A183IAN1_9BILA</name>
<proteinExistence type="predicted"/>
<gene>
    <name evidence="1" type="ORF">SBAD_LOCUS674</name>
</gene>
<organism evidence="3">
    <name type="scientific">Soboliphyme baturini</name>
    <dbReference type="NCBI Taxonomy" id="241478"/>
    <lineage>
        <taxon>Eukaryota</taxon>
        <taxon>Metazoa</taxon>
        <taxon>Ecdysozoa</taxon>
        <taxon>Nematoda</taxon>
        <taxon>Enoplea</taxon>
        <taxon>Dorylaimia</taxon>
        <taxon>Dioctophymatida</taxon>
        <taxon>Dioctophymatoidea</taxon>
        <taxon>Soboliphymatidae</taxon>
        <taxon>Soboliphyme</taxon>
    </lineage>
</organism>
<evidence type="ECO:0000313" key="3">
    <source>
        <dbReference type="WBParaSite" id="SBAD_0000069801-mRNA-1"/>
    </source>
</evidence>
<dbReference type="AlphaFoldDB" id="A0A183IAN1"/>
<dbReference type="WBParaSite" id="SBAD_0000069801-mRNA-1">
    <property type="protein sequence ID" value="SBAD_0000069801-mRNA-1"/>
    <property type="gene ID" value="SBAD_0000069801"/>
</dbReference>
<evidence type="ECO:0000313" key="2">
    <source>
        <dbReference type="Proteomes" id="UP000270296"/>
    </source>
</evidence>